<accession>A0AAE0NAV8</accession>
<dbReference type="InterPro" id="IPR056681">
    <property type="entry name" value="DUF7779"/>
</dbReference>
<proteinExistence type="predicted"/>
<dbReference type="EMBL" id="JAULSN010000003">
    <property type="protein sequence ID" value="KAK3376513.1"/>
    <property type="molecule type" value="Genomic_DNA"/>
</dbReference>
<comment type="caution">
    <text evidence="2">The sequence shown here is derived from an EMBL/GenBank/DDBJ whole genome shotgun (WGS) entry which is preliminary data.</text>
</comment>
<sequence>MTSGECALLLQKQLGESSSPEAYRAALKLVAKLGNVPLAISQIATQIRRNHMTIDEYLKHHGEGSLLSELNKVKALPPREQYNSTVATVWGVEKFSAPALGIMRVMAFLDPDGVAENILQQRTPTGVLLPQSSVNLYAYPEPGEQYFKARTEILRTSLVRKNNETKTLGWHRNVQEVVREKMNSEEQKVYYQFAVDLLFRAWEHTDHYYRFTRESFKRKRCEEVLPNVQCISDAYGSILGRTRLPLQKARQLVKLLQETGCISCKNRNMTRSGQFSSLLSRFARITAT</sequence>
<reference evidence="2" key="2">
    <citation type="submission" date="2023-06" db="EMBL/GenBank/DDBJ databases">
        <authorList>
            <consortium name="Lawrence Berkeley National Laboratory"/>
            <person name="Haridas S."/>
            <person name="Hensen N."/>
            <person name="Bonometti L."/>
            <person name="Westerberg I."/>
            <person name="Brannstrom I.O."/>
            <person name="Guillou S."/>
            <person name="Cros-Aarteil S."/>
            <person name="Calhoun S."/>
            <person name="Kuo A."/>
            <person name="Mondo S."/>
            <person name="Pangilinan J."/>
            <person name="Riley R."/>
            <person name="Labutti K."/>
            <person name="Andreopoulos B."/>
            <person name="Lipzen A."/>
            <person name="Chen C."/>
            <person name="Yanf M."/>
            <person name="Daum C."/>
            <person name="Ng V."/>
            <person name="Clum A."/>
            <person name="Steindorff A."/>
            <person name="Ohm R."/>
            <person name="Martin F."/>
            <person name="Silar P."/>
            <person name="Natvig D."/>
            <person name="Lalanne C."/>
            <person name="Gautier V."/>
            <person name="Ament-Velasquez S.L."/>
            <person name="Kruys A."/>
            <person name="Hutchinson M.I."/>
            <person name="Powell A.J."/>
            <person name="Barry K."/>
            <person name="Miller A.N."/>
            <person name="Grigoriev I.V."/>
            <person name="Debuchy R."/>
            <person name="Gladieux P."/>
            <person name="Thoren M.H."/>
            <person name="Johannesson H."/>
        </authorList>
    </citation>
    <scope>NUCLEOTIDE SEQUENCE</scope>
    <source>
        <strain evidence="2">CBS 958.72</strain>
    </source>
</reference>
<dbReference type="Pfam" id="PF25000">
    <property type="entry name" value="DUF7779"/>
    <property type="match status" value="1"/>
</dbReference>
<protein>
    <recommendedName>
        <fullName evidence="1">DUF7779 domain-containing protein</fullName>
    </recommendedName>
</protein>
<evidence type="ECO:0000313" key="2">
    <source>
        <dbReference type="EMBL" id="KAK3376513.1"/>
    </source>
</evidence>
<evidence type="ECO:0000259" key="1">
    <source>
        <dbReference type="Pfam" id="PF25000"/>
    </source>
</evidence>
<feature type="domain" description="DUF7779" evidence="1">
    <location>
        <begin position="90"/>
        <end position="186"/>
    </location>
</feature>
<dbReference type="Proteomes" id="UP001287356">
    <property type="component" value="Unassembled WGS sequence"/>
</dbReference>
<evidence type="ECO:0000313" key="3">
    <source>
        <dbReference type="Proteomes" id="UP001287356"/>
    </source>
</evidence>
<gene>
    <name evidence="2" type="ORF">B0T24DRAFT_221430</name>
</gene>
<keyword evidence="3" id="KW-1185">Reference proteome</keyword>
<name>A0AAE0NAV8_9PEZI</name>
<dbReference type="AlphaFoldDB" id="A0AAE0NAV8"/>
<organism evidence="2 3">
    <name type="scientific">Lasiosphaeria ovina</name>
    <dbReference type="NCBI Taxonomy" id="92902"/>
    <lineage>
        <taxon>Eukaryota</taxon>
        <taxon>Fungi</taxon>
        <taxon>Dikarya</taxon>
        <taxon>Ascomycota</taxon>
        <taxon>Pezizomycotina</taxon>
        <taxon>Sordariomycetes</taxon>
        <taxon>Sordariomycetidae</taxon>
        <taxon>Sordariales</taxon>
        <taxon>Lasiosphaeriaceae</taxon>
        <taxon>Lasiosphaeria</taxon>
    </lineage>
</organism>
<reference evidence="2" key="1">
    <citation type="journal article" date="2023" name="Mol. Phylogenet. Evol.">
        <title>Genome-scale phylogeny and comparative genomics of the fungal order Sordariales.</title>
        <authorList>
            <person name="Hensen N."/>
            <person name="Bonometti L."/>
            <person name="Westerberg I."/>
            <person name="Brannstrom I.O."/>
            <person name="Guillou S."/>
            <person name="Cros-Aarteil S."/>
            <person name="Calhoun S."/>
            <person name="Haridas S."/>
            <person name="Kuo A."/>
            <person name="Mondo S."/>
            <person name="Pangilinan J."/>
            <person name="Riley R."/>
            <person name="LaButti K."/>
            <person name="Andreopoulos B."/>
            <person name="Lipzen A."/>
            <person name="Chen C."/>
            <person name="Yan M."/>
            <person name="Daum C."/>
            <person name="Ng V."/>
            <person name="Clum A."/>
            <person name="Steindorff A."/>
            <person name="Ohm R.A."/>
            <person name="Martin F."/>
            <person name="Silar P."/>
            <person name="Natvig D.O."/>
            <person name="Lalanne C."/>
            <person name="Gautier V."/>
            <person name="Ament-Velasquez S.L."/>
            <person name="Kruys A."/>
            <person name="Hutchinson M.I."/>
            <person name="Powell A.J."/>
            <person name="Barry K."/>
            <person name="Miller A.N."/>
            <person name="Grigoriev I.V."/>
            <person name="Debuchy R."/>
            <person name="Gladieux P."/>
            <person name="Hiltunen Thoren M."/>
            <person name="Johannesson H."/>
        </authorList>
    </citation>
    <scope>NUCLEOTIDE SEQUENCE</scope>
    <source>
        <strain evidence="2">CBS 958.72</strain>
    </source>
</reference>